<gene>
    <name evidence="2" type="ORF">ElyMa_001612200</name>
</gene>
<organism evidence="2 3">
    <name type="scientific">Elysia marginata</name>
    <dbReference type="NCBI Taxonomy" id="1093978"/>
    <lineage>
        <taxon>Eukaryota</taxon>
        <taxon>Metazoa</taxon>
        <taxon>Spiralia</taxon>
        <taxon>Lophotrochozoa</taxon>
        <taxon>Mollusca</taxon>
        <taxon>Gastropoda</taxon>
        <taxon>Heterobranchia</taxon>
        <taxon>Euthyneura</taxon>
        <taxon>Panpulmonata</taxon>
        <taxon>Sacoglossa</taxon>
        <taxon>Placobranchoidea</taxon>
        <taxon>Plakobranchidae</taxon>
        <taxon>Elysia</taxon>
    </lineage>
</organism>
<protein>
    <submittedName>
        <fullName evidence="2">Uncharacterized protein</fullName>
    </submittedName>
</protein>
<dbReference type="Proteomes" id="UP000762676">
    <property type="component" value="Unassembled WGS sequence"/>
</dbReference>
<reference evidence="2 3" key="1">
    <citation type="journal article" date="2021" name="Elife">
        <title>Chloroplast acquisition without the gene transfer in kleptoplastic sea slugs, Plakobranchus ocellatus.</title>
        <authorList>
            <person name="Maeda T."/>
            <person name="Takahashi S."/>
            <person name="Yoshida T."/>
            <person name="Shimamura S."/>
            <person name="Takaki Y."/>
            <person name="Nagai Y."/>
            <person name="Toyoda A."/>
            <person name="Suzuki Y."/>
            <person name="Arimoto A."/>
            <person name="Ishii H."/>
            <person name="Satoh N."/>
            <person name="Nishiyama T."/>
            <person name="Hasebe M."/>
            <person name="Maruyama T."/>
            <person name="Minagawa J."/>
            <person name="Obokata J."/>
            <person name="Shigenobu S."/>
        </authorList>
    </citation>
    <scope>NUCLEOTIDE SEQUENCE [LARGE SCALE GENOMIC DNA]</scope>
</reference>
<name>A0AAV4JHH3_9GAST</name>
<evidence type="ECO:0000313" key="2">
    <source>
        <dbReference type="EMBL" id="GFS22247.1"/>
    </source>
</evidence>
<comment type="caution">
    <text evidence="2">The sequence shown here is derived from an EMBL/GenBank/DDBJ whole genome shotgun (WGS) entry which is preliminary data.</text>
</comment>
<accession>A0AAV4JHH3</accession>
<keyword evidence="3" id="KW-1185">Reference proteome</keyword>
<dbReference type="AlphaFoldDB" id="A0AAV4JHH3"/>
<feature type="compositionally biased region" description="Polar residues" evidence="1">
    <location>
        <begin position="112"/>
        <end position="126"/>
    </location>
</feature>
<proteinExistence type="predicted"/>
<evidence type="ECO:0000313" key="3">
    <source>
        <dbReference type="Proteomes" id="UP000762676"/>
    </source>
</evidence>
<evidence type="ECO:0000256" key="1">
    <source>
        <dbReference type="SAM" id="MobiDB-lite"/>
    </source>
</evidence>
<dbReference type="EMBL" id="BMAT01003238">
    <property type="protein sequence ID" value="GFS22247.1"/>
    <property type="molecule type" value="Genomic_DNA"/>
</dbReference>
<sequence length="126" mass="14141">MDEKTATLNSTLKSLGLKINRNRTKVLRLKTNNRPFTVGDEELKDGDSFFYLEGTINKEGGIEKVLKTDTESPPSPLRAQEDMVQYDHQGKDKDKNLQLKCESQRILRSGDMPNTSETTALSATHA</sequence>
<feature type="region of interest" description="Disordered" evidence="1">
    <location>
        <begin position="104"/>
        <end position="126"/>
    </location>
</feature>